<dbReference type="PANTHER" id="PTHR43105:SF4">
    <property type="entry name" value="PROTEIN YDEP"/>
    <property type="match status" value="1"/>
</dbReference>
<dbReference type="Pfam" id="PF00384">
    <property type="entry name" value="Molybdopterin"/>
    <property type="match status" value="1"/>
</dbReference>
<comment type="similarity">
    <text evidence="3">Belongs to the prokaryotic molybdopterin-containing oxidoreductase family.</text>
</comment>
<feature type="domain" description="Molybdopterin dinucleotide-binding" evidence="11">
    <location>
        <begin position="654"/>
        <end position="760"/>
    </location>
</feature>
<dbReference type="CDD" id="cd02767">
    <property type="entry name" value="MopB_ydeP"/>
    <property type="match status" value="1"/>
</dbReference>
<dbReference type="InterPro" id="IPR009010">
    <property type="entry name" value="Asp_de-COase-like_dom_sf"/>
</dbReference>
<dbReference type="CDD" id="cd02787">
    <property type="entry name" value="MopB_CT_ydeP"/>
    <property type="match status" value="1"/>
</dbReference>
<keyword evidence="4" id="KW-0004">4Fe-4S</keyword>
<keyword evidence="6" id="KW-0479">Metal-binding</keyword>
<evidence type="ECO:0000313" key="13">
    <source>
        <dbReference type="Proteomes" id="UP000476332"/>
    </source>
</evidence>
<dbReference type="EMBL" id="JAAAMJ010000008">
    <property type="protein sequence ID" value="NDV87439.1"/>
    <property type="molecule type" value="Genomic_DNA"/>
</dbReference>
<name>A0A6L9MHY3_9HYPH</name>
<organism evidence="12 13">
    <name type="scientific">Aurantimonas aggregata</name>
    <dbReference type="NCBI Taxonomy" id="2047720"/>
    <lineage>
        <taxon>Bacteria</taxon>
        <taxon>Pseudomonadati</taxon>
        <taxon>Pseudomonadota</taxon>
        <taxon>Alphaproteobacteria</taxon>
        <taxon>Hyphomicrobiales</taxon>
        <taxon>Aurantimonadaceae</taxon>
        <taxon>Aurantimonas</taxon>
    </lineage>
</organism>
<gene>
    <name evidence="12" type="ORF">GTW51_12090</name>
</gene>
<evidence type="ECO:0000256" key="7">
    <source>
        <dbReference type="ARBA" id="ARBA00023002"/>
    </source>
</evidence>
<proteinExistence type="inferred from homology"/>
<dbReference type="Gene3D" id="3.40.228.10">
    <property type="entry name" value="Dimethylsulfoxide Reductase, domain 2"/>
    <property type="match status" value="1"/>
</dbReference>
<keyword evidence="9" id="KW-0411">Iron-sulfur</keyword>
<keyword evidence="7" id="KW-0560">Oxidoreductase</keyword>
<dbReference type="RefSeq" id="WP_163044189.1">
    <property type="nucleotide sequence ID" value="NZ_JAAAMJ010000008.1"/>
</dbReference>
<dbReference type="InterPro" id="IPR010046">
    <property type="entry name" value="Mopterin_OxRdtse_a_bac"/>
</dbReference>
<evidence type="ECO:0000256" key="3">
    <source>
        <dbReference type="ARBA" id="ARBA00010312"/>
    </source>
</evidence>
<evidence type="ECO:0000256" key="6">
    <source>
        <dbReference type="ARBA" id="ARBA00022723"/>
    </source>
</evidence>
<dbReference type="PANTHER" id="PTHR43105">
    <property type="entry name" value="RESPIRATORY NITRATE REDUCTASE"/>
    <property type="match status" value="1"/>
</dbReference>
<dbReference type="GO" id="GO:0051539">
    <property type="term" value="F:4 iron, 4 sulfur cluster binding"/>
    <property type="evidence" value="ECO:0007669"/>
    <property type="project" value="UniProtKB-KW"/>
</dbReference>
<accession>A0A6L9MHY3</accession>
<feature type="domain" description="Molybdopterin oxidoreductase" evidence="10">
    <location>
        <begin position="116"/>
        <end position="493"/>
    </location>
</feature>
<dbReference type="InterPro" id="IPR006657">
    <property type="entry name" value="MoPterin_dinucl-bd_dom"/>
</dbReference>
<evidence type="ECO:0000313" key="12">
    <source>
        <dbReference type="EMBL" id="NDV87439.1"/>
    </source>
</evidence>
<dbReference type="NCBIfam" id="TIGR01701">
    <property type="entry name" value="Fdhalpha-like"/>
    <property type="match status" value="1"/>
</dbReference>
<dbReference type="GO" id="GO:0030151">
    <property type="term" value="F:molybdenum ion binding"/>
    <property type="evidence" value="ECO:0007669"/>
    <property type="project" value="InterPro"/>
</dbReference>
<dbReference type="AlphaFoldDB" id="A0A6L9MHY3"/>
<dbReference type="InterPro" id="IPR037951">
    <property type="entry name" value="MopB_CT_YdeP"/>
</dbReference>
<dbReference type="GO" id="GO:0008863">
    <property type="term" value="F:formate dehydrogenase (NAD+) activity"/>
    <property type="evidence" value="ECO:0007669"/>
    <property type="project" value="InterPro"/>
</dbReference>
<reference evidence="12 13" key="1">
    <citation type="submission" date="2020-01" db="EMBL/GenBank/DDBJ databases">
        <title>Genomes of bacteria type strains.</title>
        <authorList>
            <person name="Chen J."/>
            <person name="Zhu S."/>
            <person name="Chen J."/>
        </authorList>
    </citation>
    <scope>NUCLEOTIDE SEQUENCE [LARGE SCALE GENOMIC DNA]</scope>
    <source>
        <strain evidence="12 13">KCTC 52919</strain>
    </source>
</reference>
<evidence type="ECO:0000256" key="4">
    <source>
        <dbReference type="ARBA" id="ARBA00022485"/>
    </source>
</evidence>
<keyword evidence="13" id="KW-1185">Reference proteome</keyword>
<dbReference type="GO" id="GO:0016020">
    <property type="term" value="C:membrane"/>
    <property type="evidence" value="ECO:0007669"/>
    <property type="project" value="TreeGrafter"/>
</dbReference>
<dbReference type="Gene3D" id="2.40.40.20">
    <property type="match status" value="1"/>
</dbReference>
<dbReference type="Proteomes" id="UP000476332">
    <property type="component" value="Unassembled WGS sequence"/>
</dbReference>
<dbReference type="Pfam" id="PF01568">
    <property type="entry name" value="Molydop_binding"/>
    <property type="match status" value="1"/>
</dbReference>
<dbReference type="InterPro" id="IPR050123">
    <property type="entry name" value="Prok_molybdopt-oxidoreductase"/>
</dbReference>
<evidence type="ECO:0000259" key="10">
    <source>
        <dbReference type="Pfam" id="PF00384"/>
    </source>
</evidence>
<dbReference type="InterPro" id="IPR006656">
    <property type="entry name" value="Mopterin_OxRdtase"/>
</dbReference>
<dbReference type="InterPro" id="IPR041953">
    <property type="entry name" value="YdeP_MopB"/>
</dbReference>
<dbReference type="GO" id="GO:1990204">
    <property type="term" value="C:oxidoreductase complex"/>
    <property type="evidence" value="ECO:0007669"/>
    <property type="project" value="UniProtKB-ARBA"/>
</dbReference>
<keyword evidence="8" id="KW-0408">Iron</keyword>
<keyword evidence="5" id="KW-0500">Molybdenum</keyword>
<evidence type="ECO:0000256" key="8">
    <source>
        <dbReference type="ARBA" id="ARBA00023004"/>
    </source>
</evidence>
<dbReference type="PIRSF" id="PIRSF000144">
    <property type="entry name" value="CbbBc"/>
    <property type="match status" value="1"/>
</dbReference>
<comment type="cofactor">
    <cofactor evidence="1">
        <name>Mo-bis(molybdopterin guanine dinucleotide)</name>
        <dbReference type="ChEBI" id="CHEBI:60539"/>
    </cofactor>
</comment>
<dbReference type="GO" id="GO:0045333">
    <property type="term" value="P:cellular respiration"/>
    <property type="evidence" value="ECO:0007669"/>
    <property type="project" value="UniProtKB-ARBA"/>
</dbReference>
<sequence>MDRSEITDKPTIEPYDEPTGGWGSVKSLVSHAAGEGLLASTLWSTLQKQNKADGYACVSCSWAKPAKPRAFEYCENGAKATIWEITPKRCDREFFARHRVSDLLNWTDHELEKQGRLTTPMRYDKSLDQYVPVTWADAFREIGAELNQLDPTSVVFYVSGRASLEASHMWQLFSRIYGSNNLPDSSNMCHESTSVGLPESIGSPVGTVTIEDFDQCDMMFFFGHNTGTNAPRLLHWVHDARKRGVPVITFNPLPERGLMRFKNPQSPIEMLSPDEGVKMSSDYFQLNGGGDIAAMTGIGKALLDLDDTAKAAGKKRVLDTAFIEEHCHDFASFEAFLRAADWGEIERCSGMTRDDLEHVARVYSKAEKVIANYGMGLTQHRHGIENVQMLVNLLLMRGNIGKPGAGISPIRGHSNVQGQRTVGITEKTELIPVDKFEEFYGFTVPKEKGLDTVEACQGIIDGSVKGFVALGGNFSRAVPETRLVEEAWPKMRLNVQIATKLNRNHLLTSEVTYILPCLGRIERDVQAGVEQTVSIEDSTACIHASNGMREPASKELLSEPKIVAELAKATVPGRSTVPWDEWAADYAKVRDAIERAYPSDFKYFNQRFRQPGGFHRDIGASKREWRTDTGKANFKTPEGFDVNPDIDTRPQDVLQLMTVRSNDQFNTTIYGYDDRLRGVSGTRMVILMNEADMRRLGLRDDDRVDVETHADDGVSRRVEDYRVHAFSVPKGNVAGYYPELNALMPLWHHSRRAHVPAAKSIPVRLIKRPAA</sequence>
<evidence type="ECO:0000256" key="9">
    <source>
        <dbReference type="ARBA" id="ARBA00023014"/>
    </source>
</evidence>
<evidence type="ECO:0000256" key="5">
    <source>
        <dbReference type="ARBA" id="ARBA00022505"/>
    </source>
</evidence>
<dbReference type="SUPFAM" id="SSF50692">
    <property type="entry name" value="ADC-like"/>
    <property type="match status" value="1"/>
</dbReference>
<evidence type="ECO:0000256" key="1">
    <source>
        <dbReference type="ARBA" id="ARBA00001942"/>
    </source>
</evidence>
<protein>
    <submittedName>
        <fullName evidence="12">FdhF/YdeP family oxidoreductase</fullName>
    </submittedName>
</protein>
<evidence type="ECO:0000259" key="11">
    <source>
        <dbReference type="Pfam" id="PF01568"/>
    </source>
</evidence>
<dbReference type="SUPFAM" id="SSF53706">
    <property type="entry name" value="Formate dehydrogenase/DMSO reductase, domains 1-3"/>
    <property type="match status" value="1"/>
</dbReference>
<evidence type="ECO:0000256" key="2">
    <source>
        <dbReference type="ARBA" id="ARBA00001966"/>
    </source>
</evidence>
<dbReference type="GO" id="GO:0043546">
    <property type="term" value="F:molybdopterin cofactor binding"/>
    <property type="evidence" value="ECO:0007669"/>
    <property type="project" value="InterPro"/>
</dbReference>
<comment type="cofactor">
    <cofactor evidence="2">
        <name>[4Fe-4S] cluster</name>
        <dbReference type="ChEBI" id="CHEBI:49883"/>
    </cofactor>
</comment>
<dbReference type="Gene3D" id="3.40.50.740">
    <property type="match status" value="1"/>
</dbReference>
<comment type="caution">
    <text evidence="12">The sequence shown here is derived from an EMBL/GenBank/DDBJ whole genome shotgun (WGS) entry which is preliminary data.</text>
</comment>